<sequence length="200" mass="21467">MSTSVNLQSAQHSWDDGDPKERGVAKRKQPVVVRDSWDDDDDDDEEEEHQQHQGQDAQKIWHDANNTTPMPEILHSKSSSTSTSIPPPATAFQPALRILKRPSSASSSPATSRPPPPTAQMLAEKEARYQAARERIFGSASGVGAEATVNADDGVENNASRSARTKTSSPAAVVKRAPRGPGERAGFGERTRGGADKTSD</sequence>
<gene>
    <name evidence="3" type="ORF">BDV98DRAFT_602352</name>
</gene>
<reference evidence="3 4" key="1">
    <citation type="journal article" date="2019" name="Nat. Ecol. Evol.">
        <title>Megaphylogeny resolves global patterns of mushroom evolution.</title>
        <authorList>
            <person name="Varga T."/>
            <person name="Krizsan K."/>
            <person name="Foldi C."/>
            <person name="Dima B."/>
            <person name="Sanchez-Garcia M."/>
            <person name="Sanchez-Ramirez S."/>
            <person name="Szollosi G.J."/>
            <person name="Szarkandi J.G."/>
            <person name="Papp V."/>
            <person name="Albert L."/>
            <person name="Andreopoulos W."/>
            <person name="Angelini C."/>
            <person name="Antonin V."/>
            <person name="Barry K.W."/>
            <person name="Bougher N.L."/>
            <person name="Buchanan P."/>
            <person name="Buyck B."/>
            <person name="Bense V."/>
            <person name="Catcheside P."/>
            <person name="Chovatia M."/>
            <person name="Cooper J."/>
            <person name="Damon W."/>
            <person name="Desjardin D."/>
            <person name="Finy P."/>
            <person name="Geml J."/>
            <person name="Haridas S."/>
            <person name="Hughes K."/>
            <person name="Justo A."/>
            <person name="Karasinski D."/>
            <person name="Kautmanova I."/>
            <person name="Kiss B."/>
            <person name="Kocsube S."/>
            <person name="Kotiranta H."/>
            <person name="LaButti K.M."/>
            <person name="Lechner B.E."/>
            <person name="Liimatainen K."/>
            <person name="Lipzen A."/>
            <person name="Lukacs Z."/>
            <person name="Mihaltcheva S."/>
            <person name="Morgado L.N."/>
            <person name="Niskanen T."/>
            <person name="Noordeloos M.E."/>
            <person name="Ohm R.A."/>
            <person name="Ortiz-Santana B."/>
            <person name="Ovrebo C."/>
            <person name="Racz N."/>
            <person name="Riley R."/>
            <person name="Savchenko A."/>
            <person name="Shiryaev A."/>
            <person name="Soop K."/>
            <person name="Spirin V."/>
            <person name="Szebenyi C."/>
            <person name="Tomsovsky M."/>
            <person name="Tulloss R.E."/>
            <person name="Uehling J."/>
            <person name="Grigoriev I.V."/>
            <person name="Vagvolgyi C."/>
            <person name="Papp T."/>
            <person name="Martin F.M."/>
            <person name="Miettinen O."/>
            <person name="Hibbett D.S."/>
            <person name="Nagy L.G."/>
        </authorList>
    </citation>
    <scope>NUCLEOTIDE SEQUENCE [LARGE SCALE GENOMIC DNA]</scope>
    <source>
        <strain evidence="3 4">CBS 309.79</strain>
    </source>
</reference>
<proteinExistence type="predicted"/>
<feature type="region of interest" description="Disordered" evidence="1">
    <location>
        <begin position="139"/>
        <end position="200"/>
    </location>
</feature>
<dbReference type="PANTHER" id="PTHR31796">
    <property type="entry name" value="SUZ DOMAIN-CONTAINING PROTEIN 1"/>
    <property type="match status" value="1"/>
</dbReference>
<feature type="region of interest" description="Disordered" evidence="1">
    <location>
        <begin position="1"/>
        <end position="127"/>
    </location>
</feature>
<feature type="compositionally biased region" description="Basic and acidic residues" evidence="1">
    <location>
        <begin position="186"/>
        <end position="200"/>
    </location>
</feature>
<dbReference type="InterPro" id="IPR039228">
    <property type="entry name" value="SZRD1"/>
</dbReference>
<organism evidence="3 4">
    <name type="scientific">Pterulicium gracile</name>
    <dbReference type="NCBI Taxonomy" id="1884261"/>
    <lineage>
        <taxon>Eukaryota</taxon>
        <taxon>Fungi</taxon>
        <taxon>Dikarya</taxon>
        <taxon>Basidiomycota</taxon>
        <taxon>Agaricomycotina</taxon>
        <taxon>Agaricomycetes</taxon>
        <taxon>Agaricomycetidae</taxon>
        <taxon>Agaricales</taxon>
        <taxon>Pleurotineae</taxon>
        <taxon>Pterulaceae</taxon>
        <taxon>Pterulicium</taxon>
    </lineage>
</organism>
<feature type="domain" description="SUZ" evidence="2">
    <location>
        <begin position="69"/>
        <end position="141"/>
    </location>
</feature>
<dbReference type="Proteomes" id="UP000305067">
    <property type="component" value="Unassembled WGS sequence"/>
</dbReference>
<evidence type="ECO:0000256" key="1">
    <source>
        <dbReference type="SAM" id="MobiDB-lite"/>
    </source>
</evidence>
<feature type="compositionally biased region" description="Basic and acidic residues" evidence="1">
    <location>
        <begin position="13"/>
        <end position="24"/>
    </location>
</feature>
<dbReference type="OrthoDB" id="5373615at2759"/>
<keyword evidence="4" id="KW-1185">Reference proteome</keyword>
<accession>A0A5C3QPE6</accession>
<dbReference type="AlphaFoldDB" id="A0A5C3QPE6"/>
<dbReference type="EMBL" id="ML178819">
    <property type="protein sequence ID" value="TFL03836.1"/>
    <property type="molecule type" value="Genomic_DNA"/>
</dbReference>
<evidence type="ECO:0000313" key="3">
    <source>
        <dbReference type="EMBL" id="TFL03836.1"/>
    </source>
</evidence>
<dbReference type="Pfam" id="PF12752">
    <property type="entry name" value="SUZ"/>
    <property type="match status" value="1"/>
</dbReference>
<protein>
    <recommendedName>
        <fullName evidence="2">SUZ domain-containing protein</fullName>
    </recommendedName>
</protein>
<feature type="compositionally biased region" description="Low complexity" evidence="1">
    <location>
        <begin position="101"/>
        <end position="111"/>
    </location>
</feature>
<name>A0A5C3QPE6_9AGAR</name>
<feature type="compositionally biased region" description="Polar residues" evidence="1">
    <location>
        <begin position="157"/>
        <end position="170"/>
    </location>
</feature>
<dbReference type="PROSITE" id="PS51673">
    <property type="entry name" value="SUZ"/>
    <property type="match status" value="1"/>
</dbReference>
<dbReference type="InterPro" id="IPR024771">
    <property type="entry name" value="SUZ"/>
</dbReference>
<dbReference type="PANTHER" id="PTHR31796:SF2">
    <property type="entry name" value="SUZ DOMAIN-CONTAINING PROTEIN 1"/>
    <property type="match status" value="1"/>
</dbReference>
<dbReference type="STRING" id="1884261.A0A5C3QPE6"/>
<feature type="compositionally biased region" description="Acidic residues" evidence="1">
    <location>
        <begin position="37"/>
        <end position="48"/>
    </location>
</feature>
<evidence type="ECO:0000259" key="2">
    <source>
        <dbReference type="PROSITE" id="PS51673"/>
    </source>
</evidence>
<feature type="compositionally biased region" description="Polar residues" evidence="1">
    <location>
        <begin position="1"/>
        <end position="12"/>
    </location>
</feature>
<evidence type="ECO:0000313" key="4">
    <source>
        <dbReference type="Proteomes" id="UP000305067"/>
    </source>
</evidence>